<sequence>MKVEVVTLHYKPGVTTLAGTSFMSFSEGASYPDLHYIVREGQHVVNYTHPDTGQRHGVSVPVSDIRQVNTVL</sequence>
<reference evidence="1 2" key="1">
    <citation type="journal article" date="2019" name="Viruses">
        <title>New Bacteriophages against Emerging Lineages ST23 and ST258 of Klebsiella pneumoniae and Efficacy Assessment in Galleria mellonella Larvae.</title>
        <authorList>
            <person name="Thiry D."/>
            <person name="Passet V."/>
            <person name="Danis-Wlodarczyk K."/>
            <person name="Lood C."/>
            <person name="Wagemans J."/>
            <person name="De Sordi L."/>
            <person name="van Noort V."/>
            <person name="Dufour N."/>
            <person name="Debarbieux L."/>
            <person name="Mainil J.G."/>
            <person name="Brisse S."/>
            <person name="Lavigne R."/>
        </authorList>
    </citation>
    <scope>NUCLEOTIDE SEQUENCE [LARGE SCALE GENOMIC DNA]</scope>
</reference>
<keyword evidence="2" id="KW-1185">Reference proteome</keyword>
<evidence type="ECO:0000313" key="2">
    <source>
        <dbReference type="Proteomes" id="UP000307994"/>
    </source>
</evidence>
<protein>
    <submittedName>
        <fullName evidence="1">Uncharacterized protein</fullName>
    </submittedName>
</protein>
<organism evidence="1 2">
    <name type="scientific">Klebsiella phage K1-ULIP33</name>
    <dbReference type="NCBI Taxonomy" id="2307015"/>
    <lineage>
        <taxon>Viruses</taxon>
        <taxon>Duplodnaviria</taxon>
        <taxon>Heunggongvirae</taxon>
        <taxon>Uroviricota</taxon>
        <taxon>Caudoviricetes</taxon>
        <taxon>Autographivirales</taxon>
        <taxon>Autosignataviridae</taxon>
        <taxon>Molineuxvirinae</taxon>
        <taxon>Ulipvirus</taxon>
        <taxon>Ulipvirus K1ULIP33</taxon>
    </lineage>
</organism>
<accession>A0A4P6DBE5</accession>
<name>A0A4P6DBE5_9CAUD</name>
<evidence type="ECO:0000313" key="1">
    <source>
        <dbReference type="EMBL" id="QAU05472.1"/>
    </source>
</evidence>
<dbReference type="EMBL" id="MK380014">
    <property type="protein sequence ID" value="QAU05472.1"/>
    <property type="molecule type" value="Genomic_DNA"/>
</dbReference>
<gene>
    <name evidence="1" type="ORF">D3A55_0021</name>
</gene>
<dbReference type="Proteomes" id="UP000307994">
    <property type="component" value="Segment"/>
</dbReference>
<proteinExistence type="predicted"/>